<dbReference type="OrthoDB" id="3974at10239"/>
<dbReference type="GeneID" id="13405228"/>
<dbReference type="RefSeq" id="YP_006561135.1">
    <property type="nucleotide sequence ID" value="NC_018283.1"/>
</dbReference>
<gene>
    <name evidence="1" type="ORF">AH2_00051</name>
</gene>
<name>I6NTN4_9CAUD</name>
<dbReference type="EMBL" id="JN564907">
    <property type="protein sequence ID" value="AEY69564.1"/>
    <property type="molecule type" value="Genomic_DNA"/>
</dbReference>
<reference evidence="1 2" key="1">
    <citation type="journal article" date="2012" name="BMC Genomics">
        <title>Comparative analysis of two phenotypically-similar but genomically-distinct Burkholderia cenocepacia-specific bacteriophages.</title>
        <authorList>
            <person name="Lynch K.H."/>
            <person name="Stothard P."/>
            <person name="Dennis J.J."/>
        </authorList>
    </citation>
    <scope>NUCLEOTIDE SEQUENCE [LARGE SCALE GENOMIC DNA]</scope>
</reference>
<organism evidence="1 2">
    <name type="scientific">Burkholderia phage vB_BceS_AH2</name>
    <dbReference type="NCBI Taxonomy" id="1133022"/>
    <lineage>
        <taxon>Viruses</taxon>
        <taxon>Duplodnaviria</taxon>
        <taxon>Heunggongvirae</taxon>
        <taxon>Uroviricota</taxon>
        <taxon>Caudoviricetes</taxon>
        <taxon>Casjensviridae</taxon>
        <taxon>Ahduovirus</taxon>
        <taxon>Ahduovirus AH2</taxon>
        <taxon>Burkholderia virus AH2</taxon>
    </lineage>
</organism>
<protein>
    <submittedName>
        <fullName evidence="1">Tail assembly protein</fullName>
    </submittedName>
</protein>
<proteinExistence type="predicted"/>
<keyword evidence="2" id="KW-1185">Reference proteome</keyword>
<dbReference type="Proteomes" id="UP000009012">
    <property type="component" value="Segment"/>
</dbReference>
<evidence type="ECO:0000313" key="2">
    <source>
        <dbReference type="Proteomes" id="UP000009012"/>
    </source>
</evidence>
<evidence type="ECO:0000313" key="1">
    <source>
        <dbReference type="EMBL" id="AEY69564.1"/>
    </source>
</evidence>
<sequence length="561" mass="63325">MIMADSLIAYDVAPIVGTWGVASDKPLVGAFEAYVPTRAPRPSGTFNTPIASLPGVPGWLERQDYLYDYYFRIWLIPSGQLDIGGLSSEQHIAILVWNAFPDGPKTLRALDVEGMDENRLVGPGNPPLVFGPLEFQNYTLILSENGTPVIDVNMIWRFDGERPQQLEVTGFRAKTWAIPVDWRNPPVDRFEWLTDVQESRSGFEQRMELRQAPRRTIEGTFVVTGQDLGWFDAMLFSWGARGFLLPVWYDKTVLSKPLANGEDRVYCDTTDREFTAGGFILIGNDLRTAVAMQVIDVYPDGVLLKRPVSTGQAKGTFTWPARQCRVVNPVNQTQHTAGVIEMRVTFEITDQDDIPPIPSDTMLNGSQVLTREHNFLYTIDRTYARKLTILDNSTGLPQWIDLSNWSQITRQIKLMLKDRANRRNFIGWLSSISGRLTPFWREDRETLLEMTDNQGVGETALLHIKPVGFPTLLYGQPCRMALVLRHKSGAVYYRRILAAQVDVATGDELLTLDTNLPASVPSDWLLISYLEFVRLDADAIEIAHRSDEVSEVQFALRGIKQ</sequence>
<accession>I6NTN4</accession>
<dbReference type="KEGG" id="vg:13405228"/>